<name>A0A6P2RFN3_9BURK</name>
<dbReference type="PANTHER" id="PTHR43130">
    <property type="entry name" value="ARAC-FAMILY TRANSCRIPTIONAL REGULATOR"/>
    <property type="match status" value="1"/>
</dbReference>
<evidence type="ECO:0000313" key="3">
    <source>
        <dbReference type="Proteomes" id="UP000494261"/>
    </source>
</evidence>
<evidence type="ECO:0000313" key="2">
    <source>
        <dbReference type="EMBL" id="VWC30473.1"/>
    </source>
</evidence>
<gene>
    <name evidence="2" type="ORF">BLA13014_06232</name>
</gene>
<dbReference type="Proteomes" id="UP000494261">
    <property type="component" value="Unassembled WGS sequence"/>
</dbReference>
<dbReference type="PANTHER" id="PTHR43130:SF3">
    <property type="entry name" value="HTH-TYPE TRANSCRIPTIONAL REGULATOR RV1931C"/>
    <property type="match status" value="1"/>
</dbReference>
<evidence type="ECO:0000259" key="1">
    <source>
        <dbReference type="Pfam" id="PF01965"/>
    </source>
</evidence>
<dbReference type="AlphaFoldDB" id="A0A6P2RFN3"/>
<reference evidence="2 3" key="1">
    <citation type="submission" date="2019-09" db="EMBL/GenBank/DDBJ databases">
        <authorList>
            <person name="Depoorter E."/>
        </authorList>
    </citation>
    <scope>NUCLEOTIDE SEQUENCE [LARGE SCALE GENOMIC DNA]</scope>
    <source>
        <strain evidence="2">LMG 13014</strain>
    </source>
</reference>
<organism evidence="2 3">
    <name type="scientific">Burkholderia aenigmatica</name>
    <dbReference type="NCBI Taxonomy" id="2015348"/>
    <lineage>
        <taxon>Bacteria</taxon>
        <taxon>Pseudomonadati</taxon>
        <taxon>Pseudomonadota</taxon>
        <taxon>Betaproteobacteria</taxon>
        <taxon>Burkholderiales</taxon>
        <taxon>Burkholderiaceae</taxon>
        <taxon>Burkholderia</taxon>
        <taxon>Burkholderia cepacia complex</taxon>
    </lineage>
</organism>
<proteinExistence type="predicted"/>
<dbReference type="EMBL" id="CABVQC010000057">
    <property type="protein sequence ID" value="VWC30473.1"/>
    <property type="molecule type" value="Genomic_DNA"/>
</dbReference>
<dbReference type="RefSeq" id="WP_210771957.1">
    <property type="nucleotide sequence ID" value="NZ_CABVQC010000057.1"/>
</dbReference>
<feature type="domain" description="DJ-1/PfpI" evidence="1">
    <location>
        <begin position="37"/>
        <end position="198"/>
    </location>
</feature>
<dbReference type="InterPro" id="IPR029062">
    <property type="entry name" value="Class_I_gatase-like"/>
</dbReference>
<dbReference type="InterPro" id="IPR002818">
    <property type="entry name" value="DJ-1/PfpI"/>
</dbReference>
<protein>
    <recommendedName>
        <fullName evidence="1">DJ-1/PfpI domain-containing protein</fullName>
    </recommendedName>
</protein>
<dbReference type="SUPFAM" id="SSF52317">
    <property type="entry name" value="Class I glutamine amidotransferase-like"/>
    <property type="match status" value="1"/>
</dbReference>
<dbReference type="Gene3D" id="3.40.50.880">
    <property type="match status" value="1"/>
</dbReference>
<accession>A0A6P2RFN3</accession>
<dbReference type="Pfam" id="PF01965">
    <property type="entry name" value="DJ-1_PfpI"/>
    <property type="match status" value="1"/>
</dbReference>
<dbReference type="InterPro" id="IPR052158">
    <property type="entry name" value="INH-QAR"/>
</dbReference>
<sequence length="226" mass="23571">MRVARDSLTGNLVDSRGLPGRGPPLFFIHGELLEMPRVSLILAPGFADWEYAFIAGTASPFYGIDARFFAPVPGAFRSQGGLMVTVDGSLQQCVEWKPDVVVIIGGMIWESAEAPDLREFLLAVRANGSTVAGICGGTLALARAGLLNTVPHTSNNANFLSQNGAGYEGAALYRHSTAAVVADGIITAPGPAPVSFTCAVFESAGLPPEIVAQFRSMLAAEHGAIA</sequence>